<sequence>MADNKGLSMAASCIALRGVRIFLNASKAAAARRVSPPVQRRRPKPVVPGAKPPQKVFDALVKTTKFNNRPARAPAAGRAMPHRKLKDRSLDALLKCTHFNKYELEALFTMYRTLVMAAQSAVPTTGIGQTAPKTDGIDQSTFRDVLHNTFDLVTEEAILDRIWVTWERGAAGGEGAIKFEAWARGLSRMLRGTDEERRTHCFAVYDLNADGWITKDEMFSLLKNSLLKQPGDEDPDEGVRDLVELVLKKMDIDKDGRVSFEDYRQAVEQEPLLLEAFGQCLPSKRHAVTFLRTLVAK</sequence>
<evidence type="ECO:0000313" key="2">
    <source>
        <dbReference type="Proteomes" id="UP001064048"/>
    </source>
</evidence>
<name>A0ACC0KR40_CHOFU</name>
<dbReference type="Proteomes" id="UP001064048">
    <property type="component" value="Chromosome 18"/>
</dbReference>
<protein>
    <submittedName>
        <fullName evidence="1">Uncharacterized protein</fullName>
    </submittedName>
</protein>
<evidence type="ECO:0000313" key="1">
    <source>
        <dbReference type="EMBL" id="KAI8438943.1"/>
    </source>
</evidence>
<gene>
    <name evidence="1" type="ORF">MSG28_011259</name>
</gene>
<reference evidence="1 2" key="1">
    <citation type="journal article" date="2022" name="Genome Biol. Evol.">
        <title>The Spruce Budworm Genome: Reconstructing the Evolutionary History of Antifreeze Proteins.</title>
        <authorList>
            <person name="Beliveau C."/>
            <person name="Gagne P."/>
            <person name="Picq S."/>
            <person name="Vernygora O."/>
            <person name="Keeling C.I."/>
            <person name="Pinkney K."/>
            <person name="Doucet D."/>
            <person name="Wen F."/>
            <person name="Johnston J.S."/>
            <person name="Maaroufi H."/>
            <person name="Boyle B."/>
            <person name="Laroche J."/>
            <person name="Dewar K."/>
            <person name="Juretic N."/>
            <person name="Blackburn G."/>
            <person name="Nisole A."/>
            <person name="Brunet B."/>
            <person name="Brandao M."/>
            <person name="Lumley L."/>
            <person name="Duan J."/>
            <person name="Quan G."/>
            <person name="Lucarotti C.J."/>
            <person name="Roe A.D."/>
            <person name="Sperling F.A.H."/>
            <person name="Levesque R.C."/>
            <person name="Cusson M."/>
        </authorList>
    </citation>
    <scope>NUCLEOTIDE SEQUENCE [LARGE SCALE GENOMIC DNA]</scope>
    <source>
        <strain evidence="1">Glfc:IPQL:Cfum</strain>
    </source>
</reference>
<keyword evidence="2" id="KW-1185">Reference proteome</keyword>
<accession>A0ACC0KR40</accession>
<comment type="caution">
    <text evidence="1">The sequence shown here is derived from an EMBL/GenBank/DDBJ whole genome shotgun (WGS) entry which is preliminary data.</text>
</comment>
<organism evidence="1 2">
    <name type="scientific">Choristoneura fumiferana</name>
    <name type="common">Spruce budworm moth</name>
    <name type="synonym">Archips fumiferana</name>
    <dbReference type="NCBI Taxonomy" id="7141"/>
    <lineage>
        <taxon>Eukaryota</taxon>
        <taxon>Metazoa</taxon>
        <taxon>Ecdysozoa</taxon>
        <taxon>Arthropoda</taxon>
        <taxon>Hexapoda</taxon>
        <taxon>Insecta</taxon>
        <taxon>Pterygota</taxon>
        <taxon>Neoptera</taxon>
        <taxon>Endopterygota</taxon>
        <taxon>Lepidoptera</taxon>
        <taxon>Glossata</taxon>
        <taxon>Ditrysia</taxon>
        <taxon>Tortricoidea</taxon>
        <taxon>Tortricidae</taxon>
        <taxon>Tortricinae</taxon>
        <taxon>Choristoneura</taxon>
    </lineage>
</organism>
<proteinExistence type="predicted"/>
<dbReference type="EMBL" id="CM046118">
    <property type="protein sequence ID" value="KAI8438943.1"/>
    <property type="molecule type" value="Genomic_DNA"/>
</dbReference>